<dbReference type="GO" id="GO:0004519">
    <property type="term" value="F:endonuclease activity"/>
    <property type="evidence" value="ECO:0007669"/>
    <property type="project" value="UniProtKB-KW"/>
</dbReference>
<keyword evidence="2" id="KW-0255">Endonuclease</keyword>
<dbReference type="EMBL" id="JAYJJR010000016">
    <property type="protein sequence ID" value="MEB3023392.1"/>
    <property type="molecule type" value="Genomic_DNA"/>
</dbReference>
<evidence type="ECO:0000259" key="1">
    <source>
        <dbReference type="SMART" id="SM00507"/>
    </source>
</evidence>
<dbReference type="InterPro" id="IPR052892">
    <property type="entry name" value="NA-targeting_endonuclease"/>
</dbReference>
<dbReference type="InterPro" id="IPR003615">
    <property type="entry name" value="HNH_nuc"/>
</dbReference>
<comment type="caution">
    <text evidence="2">The sequence shown here is derived from an EMBL/GenBank/DDBJ whole genome shotgun (WGS) entry which is preliminary data.</text>
</comment>
<keyword evidence="2" id="KW-0540">Nuclease</keyword>
<dbReference type="Proteomes" id="UP001299596">
    <property type="component" value="Unassembled WGS sequence"/>
</dbReference>
<gene>
    <name evidence="2" type="ORF">K6T79_20370</name>
</gene>
<dbReference type="PANTHER" id="PTHR33877:SF2">
    <property type="entry name" value="OS07G0170200 PROTEIN"/>
    <property type="match status" value="1"/>
</dbReference>
<dbReference type="PANTHER" id="PTHR33877">
    <property type="entry name" value="SLL1193 PROTEIN"/>
    <property type="match status" value="1"/>
</dbReference>
<reference evidence="2 3" key="1">
    <citation type="submission" date="2023-12" db="EMBL/GenBank/DDBJ databases">
        <title>Description of new species of Mycobacterium terrae complex isolated from sewage at the Sao Paulo Zoological Park Foundation in Brazil.</title>
        <authorList>
            <person name="Romagnoli C.L."/>
            <person name="Conceicao E.C."/>
            <person name="Machado E."/>
            <person name="Barreto L.B.P.F."/>
            <person name="Sharma A."/>
            <person name="Silva N.M."/>
            <person name="Marques L.E."/>
            <person name="Juliana M.A."/>
            <person name="Lourenco M.C.S."/>
            <person name="Digiampietri L.A."/>
            <person name="Suffys P.N."/>
            <person name="Viana-Niero C."/>
        </authorList>
    </citation>
    <scope>NUCLEOTIDE SEQUENCE [LARGE SCALE GENOMIC DNA]</scope>
    <source>
        <strain evidence="2 3">MYC098</strain>
    </source>
</reference>
<sequence>MTMAIPIPAPSVSVFNADYSHLTQVDYRAAVSMLVRKVAYALELHDPPRVLRSPSFSIELPRSLMLTDYVHIPYRRLADHASRAEILDRDRRMCQFVGCGARATTIDHLLPRCRGGGNTWDNLVASCADCNGRKGDRTPAEAGMRLIREPFRPASV</sequence>
<keyword evidence="3" id="KW-1185">Reference proteome</keyword>
<name>A0ABU5XM98_9MYCO</name>
<proteinExistence type="predicted"/>
<organism evidence="2 3">
    <name type="scientific">[Mycobacterium] crassicus</name>
    <dbReference type="NCBI Taxonomy" id="2872309"/>
    <lineage>
        <taxon>Bacteria</taxon>
        <taxon>Bacillati</taxon>
        <taxon>Actinomycetota</taxon>
        <taxon>Actinomycetes</taxon>
        <taxon>Mycobacteriales</taxon>
        <taxon>Mycobacteriaceae</taxon>
        <taxon>Mycolicibacter</taxon>
    </lineage>
</organism>
<dbReference type="RefSeq" id="WP_329780391.1">
    <property type="nucleotide sequence ID" value="NZ_JAYJJR010000016.1"/>
</dbReference>
<accession>A0ABU5XM98</accession>
<evidence type="ECO:0000313" key="2">
    <source>
        <dbReference type="EMBL" id="MEB3023392.1"/>
    </source>
</evidence>
<dbReference type="SMART" id="SM00507">
    <property type="entry name" value="HNHc"/>
    <property type="match status" value="1"/>
</dbReference>
<feature type="domain" description="HNH nuclease" evidence="1">
    <location>
        <begin position="81"/>
        <end position="132"/>
    </location>
</feature>
<dbReference type="InterPro" id="IPR029471">
    <property type="entry name" value="HNH_5"/>
</dbReference>
<dbReference type="Gene3D" id="1.10.30.50">
    <property type="match status" value="1"/>
</dbReference>
<dbReference type="Pfam" id="PF14279">
    <property type="entry name" value="HNH_5"/>
    <property type="match status" value="1"/>
</dbReference>
<dbReference type="CDD" id="cd00085">
    <property type="entry name" value="HNHc"/>
    <property type="match status" value="1"/>
</dbReference>
<evidence type="ECO:0000313" key="3">
    <source>
        <dbReference type="Proteomes" id="UP001299596"/>
    </source>
</evidence>
<protein>
    <submittedName>
        <fullName evidence="2">HNH endonuclease</fullName>
    </submittedName>
</protein>
<keyword evidence="2" id="KW-0378">Hydrolase</keyword>